<dbReference type="InterPro" id="IPR016181">
    <property type="entry name" value="Acyl_CoA_acyltransferase"/>
</dbReference>
<dbReference type="PANTHER" id="PTHR13947">
    <property type="entry name" value="GNAT FAMILY N-ACETYLTRANSFERASE"/>
    <property type="match status" value="1"/>
</dbReference>
<reference evidence="6" key="2">
    <citation type="journal article" date="2015" name="Proc. Natl. Acad. Sci. U.S.A.">
        <title>Genome sequence of the Asian Tiger mosquito, Aedes albopictus, reveals insights into its biology, genetics, and evolution.</title>
        <authorList>
            <person name="Chen X.G."/>
            <person name="Jiang X."/>
            <person name="Gu J."/>
            <person name="Xu M."/>
            <person name="Wu Y."/>
            <person name="Deng Y."/>
            <person name="Zhang C."/>
            <person name="Bonizzoni M."/>
            <person name="Dermauw W."/>
            <person name="Vontas J."/>
            <person name="Armbruster P."/>
            <person name="Huang X."/>
            <person name="Yang Y."/>
            <person name="Zhang H."/>
            <person name="He W."/>
            <person name="Peng H."/>
            <person name="Liu Y."/>
            <person name="Wu K."/>
            <person name="Chen J."/>
            <person name="Lirakis M."/>
            <person name="Topalis P."/>
            <person name="Van Leeuwen T."/>
            <person name="Hall A.B."/>
            <person name="Jiang X."/>
            <person name="Thorpe C."/>
            <person name="Mueller R.L."/>
            <person name="Sun C."/>
            <person name="Waterhouse R.M."/>
            <person name="Yan G."/>
            <person name="Tu Z.J."/>
            <person name="Fang X."/>
            <person name="James A.A."/>
        </authorList>
    </citation>
    <scope>NUCLEOTIDE SEQUENCE [LARGE SCALE GENOMIC DNA]</scope>
    <source>
        <strain evidence="6">Foshan</strain>
    </source>
</reference>
<keyword evidence="6" id="KW-1185">Reference proteome</keyword>
<reference evidence="5" key="3">
    <citation type="submission" date="2025-05" db="UniProtKB">
        <authorList>
            <consortium name="EnsemblMetazoa"/>
        </authorList>
    </citation>
    <scope>IDENTIFICATION</scope>
    <source>
        <strain evidence="5">Foshan</strain>
    </source>
</reference>
<feature type="transmembrane region" description="Helical" evidence="2">
    <location>
        <begin position="48"/>
        <end position="78"/>
    </location>
</feature>
<dbReference type="GO" id="GO:0008080">
    <property type="term" value="F:N-acetyltransferase activity"/>
    <property type="evidence" value="ECO:0007669"/>
    <property type="project" value="InterPro"/>
</dbReference>
<dbReference type="OrthoDB" id="41532at2759"/>
<keyword evidence="2" id="KW-0812">Transmembrane</keyword>
<name>A0A023ELD8_AEDAL</name>
<evidence type="ECO:0000313" key="4">
    <source>
        <dbReference type="EMBL" id="JAC10048.1"/>
    </source>
</evidence>
<dbReference type="Pfam" id="PF00583">
    <property type="entry name" value="Acetyltransf_1"/>
    <property type="match status" value="1"/>
</dbReference>
<dbReference type="OMA" id="TYFSFYA"/>
<sequence length="255" mass="29464">MKPFVVIRKLEGQDNLQCQRVVKDFIMAGAWDAFVSCLFREITLQLVVIVWAILFIFCGIPLYMCCIAIPVVIGLILFTTYGSYFNKSNELAIRGGNSMCWVAEIYKPLVHNGLTRGLEIDQFYSDVPNVDSKELNKMRRKVVGTISCKNHLMLENSGWIYRLAVCPRYPFREIAEQLIIRVLENAYDNQLLTIETATSECDEAIREVYLKLGFTLRLVYHKQIIGNTLKIMKSQLGIDPFEWHQNREQINVELQ</sequence>
<dbReference type="InterPro" id="IPR000182">
    <property type="entry name" value="GNAT_dom"/>
</dbReference>
<dbReference type="SUPFAM" id="SSF55729">
    <property type="entry name" value="Acyl-CoA N-acyltransferases (Nat)"/>
    <property type="match status" value="1"/>
</dbReference>
<proteinExistence type="evidence at transcript level"/>
<dbReference type="VEuPathDB" id="VectorBase:AALC636_033294"/>
<dbReference type="VEuPathDB" id="VectorBase:AALFPA_070523"/>
<dbReference type="PANTHER" id="PTHR13947:SF37">
    <property type="entry name" value="LD18367P"/>
    <property type="match status" value="1"/>
</dbReference>
<feature type="domain" description="N-acetyltransferase" evidence="3">
    <location>
        <begin position="141"/>
        <end position="214"/>
    </location>
</feature>
<gene>
    <name evidence="5" type="primary">109432169</name>
</gene>
<evidence type="ECO:0000256" key="1">
    <source>
        <dbReference type="ARBA" id="ARBA00022679"/>
    </source>
</evidence>
<protein>
    <submittedName>
        <fullName evidence="5">N-acetyltransferase domain-containing protein</fullName>
    </submittedName>
</protein>
<dbReference type="Gene3D" id="3.40.630.30">
    <property type="match status" value="1"/>
</dbReference>
<evidence type="ECO:0000256" key="2">
    <source>
        <dbReference type="SAM" id="Phobius"/>
    </source>
</evidence>
<dbReference type="Proteomes" id="UP000069940">
    <property type="component" value="Unassembled WGS sequence"/>
</dbReference>
<evidence type="ECO:0000259" key="3">
    <source>
        <dbReference type="Pfam" id="PF00583"/>
    </source>
</evidence>
<keyword evidence="2" id="KW-0472">Membrane</keyword>
<evidence type="ECO:0000313" key="6">
    <source>
        <dbReference type="Proteomes" id="UP000069940"/>
    </source>
</evidence>
<dbReference type="EMBL" id="GAPW01003550">
    <property type="protein sequence ID" value="JAC10048.1"/>
    <property type="molecule type" value="mRNA"/>
</dbReference>
<keyword evidence="1" id="KW-0808">Transferase</keyword>
<reference evidence="4" key="1">
    <citation type="journal article" date="2014" name="PLoS Negl. Trop. Dis.">
        <title>Identification and characterization of seminal fluid proteins in the Asian tiger mosquito, Aedes albopictus.</title>
        <authorList>
            <person name="Boes K.E."/>
            <person name="Ribeiro J.M."/>
            <person name="Wong A."/>
            <person name="Harrington L.C."/>
            <person name="Wolfner M.F."/>
            <person name="Sirot L.K."/>
        </authorList>
    </citation>
    <scope>NUCLEOTIDE SEQUENCE</scope>
    <source>
        <tissue evidence="4">Reproductive organs</tissue>
    </source>
</reference>
<dbReference type="AlphaFoldDB" id="A0A023ELD8"/>
<evidence type="ECO:0000313" key="5">
    <source>
        <dbReference type="EnsemblMetazoa" id="AALFPA23_003768.P4357"/>
    </source>
</evidence>
<dbReference type="EnsemblMetazoa" id="AALFPA23_003768.R4357">
    <property type="protein sequence ID" value="AALFPA23_003768.P4357"/>
    <property type="gene ID" value="AALFPA23_003768"/>
</dbReference>
<organism evidence="4">
    <name type="scientific">Aedes albopictus</name>
    <name type="common">Asian tiger mosquito</name>
    <name type="synonym">Stegomyia albopicta</name>
    <dbReference type="NCBI Taxonomy" id="7160"/>
    <lineage>
        <taxon>Eukaryota</taxon>
        <taxon>Metazoa</taxon>
        <taxon>Ecdysozoa</taxon>
        <taxon>Arthropoda</taxon>
        <taxon>Hexapoda</taxon>
        <taxon>Insecta</taxon>
        <taxon>Pterygota</taxon>
        <taxon>Neoptera</taxon>
        <taxon>Endopterygota</taxon>
        <taxon>Diptera</taxon>
        <taxon>Nematocera</taxon>
        <taxon>Culicoidea</taxon>
        <taxon>Culicidae</taxon>
        <taxon>Culicinae</taxon>
        <taxon>Aedini</taxon>
        <taxon>Aedes</taxon>
        <taxon>Stegomyia</taxon>
    </lineage>
</organism>
<accession>A0A023ELD8</accession>
<dbReference type="KEGG" id="aalb:109432169"/>
<dbReference type="VEuPathDB" id="VectorBase:AALF011037"/>
<dbReference type="InterPro" id="IPR050769">
    <property type="entry name" value="NAT_camello-type"/>
</dbReference>
<keyword evidence="2" id="KW-1133">Transmembrane helix</keyword>